<name>A0A4P6EQC5_9MICO</name>
<reference evidence="1 2" key="1">
    <citation type="submission" date="2019-01" db="EMBL/GenBank/DDBJ databases">
        <title>Genome sequencing of strain 2JSPR-7.</title>
        <authorList>
            <person name="Heo J."/>
            <person name="Kim S.-J."/>
            <person name="Kim J.-S."/>
            <person name="Hong S.-B."/>
            <person name="Kwon S.-W."/>
        </authorList>
    </citation>
    <scope>NUCLEOTIDE SEQUENCE [LARGE SCALE GENOMIC DNA]</scope>
    <source>
        <strain evidence="1 2">2JSPR-7</strain>
    </source>
</reference>
<protein>
    <submittedName>
        <fullName evidence="1">Uncharacterized protein</fullName>
    </submittedName>
</protein>
<keyword evidence="2" id="KW-1185">Reference proteome</keyword>
<proteinExistence type="predicted"/>
<organism evidence="1 2">
    <name type="scientific">Xylanimonas allomyrinae</name>
    <dbReference type="NCBI Taxonomy" id="2509459"/>
    <lineage>
        <taxon>Bacteria</taxon>
        <taxon>Bacillati</taxon>
        <taxon>Actinomycetota</taxon>
        <taxon>Actinomycetes</taxon>
        <taxon>Micrococcales</taxon>
        <taxon>Promicromonosporaceae</taxon>
        <taxon>Xylanimonas</taxon>
    </lineage>
</organism>
<dbReference type="Proteomes" id="UP000291758">
    <property type="component" value="Chromosome"/>
</dbReference>
<accession>A0A4P6EQC5</accession>
<evidence type="ECO:0000313" key="2">
    <source>
        <dbReference type="Proteomes" id="UP000291758"/>
    </source>
</evidence>
<evidence type="ECO:0000313" key="1">
    <source>
        <dbReference type="EMBL" id="QAY63609.1"/>
    </source>
</evidence>
<dbReference type="AlphaFoldDB" id="A0A4P6EQC5"/>
<dbReference type="KEGG" id="xyl:ET495_10500"/>
<sequence>MRAAIMYRCHVVEKTMSLAEPPPVFGDGAIAELLDLVEAYRERFGHDALARNCAGVLDAYIMFRVEHGTPRTTSPTSRA</sequence>
<gene>
    <name evidence="1" type="ORF">ET495_10500</name>
</gene>
<dbReference type="EMBL" id="CP035495">
    <property type="protein sequence ID" value="QAY63609.1"/>
    <property type="molecule type" value="Genomic_DNA"/>
</dbReference>